<comment type="caution">
    <text evidence="2">The sequence shown here is derived from an EMBL/GenBank/DDBJ whole genome shotgun (WGS) entry which is preliminary data.</text>
</comment>
<sequence>MKKNKSRKNSIAFSFAKKHIFYYYALIWIILLLYLFN</sequence>
<keyword evidence="1" id="KW-1133">Transmembrane helix</keyword>
<keyword evidence="1" id="KW-0812">Transmembrane</keyword>
<reference evidence="2 3" key="1">
    <citation type="submission" date="2019-07" db="EMBL/GenBank/DDBJ databases">
        <title>SAR11 Genome Evolution.</title>
        <authorList>
            <person name="Giovannoni S."/>
        </authorList>
    </citation>
    <scope>NUCLEOTIDE SEQUENCE [LARGE SCALE GENOMIC DNA]</scope>
    <source>
        <strain evidence="2 3">HTCC9565</strain>
    </source>
</reference>
<dbReference type="EMBL" id="LANA01000001">
    <property type="protein sequence ID" value="NMN66993.1"/>
    <property type="molecule type" value="Genomic_DNA"/>
</dbReference>
<proteinExistence type="predicted"/>
<name>A0ABX1T1R5_PELUQ</name>
<gene>
    <name evidence="2" type="ORF">VP91_00001230</name>
</gene>
<dbReference type="Proteomes" id="UP001166004">
    <property type="component" value="Unassembled WGS sequence"/>
</dbReference>
<organism evidence="2 3">
    <name type="scientific">Pelagibacter ubique</name>
    <dbReference type="NCBI Taxonomy" id="198252"/>
    <lineage>
        <taxon>Bacteria</taxon>
        <taxon>Pseudomonadati</taxon>
        <taxon>Pseudomonadota</taxon>
        <taxon>Alphaproteobacteria</taxon>
        <taxon>Candidatus Pelagibacterales</taxon>
        <taxon>Candidatus Pelagibacteraceae</taxon>
        <taxon>Candidatus Pelagibacter</taxon>
    </lineage>
</organism>
<protein>
    <submittedName>
        <fullName evidence="2">Uncharacterized protein</fullName>
    </submittedName>
</protein>
<keyword evidence="3" id="KW-1185">Reference proteome</keyword>
<accession>A0ABX1T1R5</accession>
<evidence type="ECO:0000313" key="3">
    <source>
        <dbReference type="Proteomes" id="UP001166004"/>
    </source>
</evidence>
<evidence type="ECO:0000313" key="2">
    <source>
        <dbReference type="EMBL" id="NMN66993.1"/>
    </source>
</evidence>
<feature type="transmembrane region" description="Helical" evidence="1">
    <location>
        <begin position="20"/>
        <end position="36"/>
    </location>
</feature>
<evidence type="ECO:0000256" key="1">
    <source>
        <dbReference type="SAM" id="Phobius"/>
    </source>
</evidence>
<keyword evidence="1" id="KW-0472">Membrane</keyword>